<proteinExistence type="predicted"/>
<sequence length="223" mass="24184">MAKELERLAMEVEHTRKSLATLLREAGAPAPAFDPAAGALRYIVDGEPLTPGEAAKRFLPRCGKCGVAWPPCDHKREDQATSTYRTSDYLAVPDVWGNERGNLIARTVFAEAVQVGDLYVFQDGHGHAYKVNSIDRVPMPEGPELIRFNCTGGATAGAHPTDVVQILTPDGQKSGTGPHTVRTKHRDDTERTLLDGIPLPLAEQLVISVMEIYGDTTAWIEAG</sequence>
<keyword evidence="2" id="KW-1185">Reference proteome</keyword>
<protein>
    <submittedName>
        <fullName evidence="1">Uncharacterized protein</fullName>
    </submittedName>
</protein>
<organism evidence="1 2">
    <name type="scientific">Streptomyces demainii</name>
    <dbReference type="NCBI Taxonomy" id="588122"/>
    <lineage>
        <taxon>Bacteria</taxon>
        <taxon>Bacillati</taxon>
        <taxon>Actinomycetota</taxon>
        <taxon>Actinomycetes</taxon>
        <taxon>Kitasatosporales</taxon>
        <taxon>Streptomycetaceae</taxon>
        <taxon>Streptomyces</taxon>
    </lineage>
</organism>
<evidence type="ECO:0000313" key="2">
    <source>
        <dbReference type="Proteomes" id="UP001234880"/>
    </source>
</evidence>
<evidence type="ECO:0000313" key="1">
    <source>
        <dbReference type="EMBL" id="MDP9611564.1"/>
    </source>
</evidence>
<dbReference type="EMBL" id="JAURUE010000001">
    <property type="protein sequence ID" value="MDP9611564.1"/>
    <property type="molecule type" value="Genomic_DNA"/>
</dbReference>
<name>A0ABT9KSZ8_9ACTN</name>
<comment type="caution">
    <text evidence="1">The sequence shown here is derived from an EMBL/GenBank/DDBJ whole genome shotgun (WGS) entry which is preliminary data.</text>
</comment>
<reference evidence="1 2" key="1">
    <citation type="submission" date="2023-07" db="EMBL/GenBank/DDBJ databases">
        <title>Sequencing the genomes of 1000 actinobacteria strains.</title>
        <authorList>
            <person name="Klenk H.-P."/>
        </authorList>
    </citation>
    <scope>NUCLEOTIDE SEQUENCE [LARGE SCALE GENOMIC DNA]</scope>
    <source>
        <strain evidence="1 2">DSM 41600</strain>
    </source>
</reference>
<gene>
    <name evidence="1" type="ORF">JOF35_003841</name>
</gene>
<dbReference type="Proteomes" id="UP001234880">
    <property type="component" value="Unassembled WGS sequence"/>
</dbReference>
<dbReference type="RefSeq" id="WP_307110852.1">
    <property type="nucleotide sequence ID" value="NZ_JAURUE010000001.1"/>
</dbReference>
<accession>A0ABT9KSZ8</accession>